<name>A0A941EZK5_9BACT</name>
<dbReference type="InterPro" id="IPR017508">
    <property type="entry name" value="HipA_N1"/>
</dbReference>
<keyword evidence="3" id="KW-1185">Reference proteome</keyword>
<reference evidence="2" key="2">
    <citation type="submission" date="2021-04" db="EMBL/GenBank/DDBJ databases">
        <authorList>
            <person name="Zhang T."/>
            <person name="Zhang Y."/>
            <person name="Lu D."/>
            <person name="Zuo D."/>
            <person name="Du Z."/>
        </authorList>
    </citation>
    <scope>NUCLEOTIDE SEQUENCE</scope>
    <source>
        <strain evidence="2">JR1</strain>
    </source>
</reference>
<dbReference type="PANTHER" id="PTHR37419:SF6">
    <property type="entry name" value="KINASE HI_0665-RELATED"/>
    <property type="match status" value="1"/>
</dbReference>
<dbReference type="RefSeq" id="WP_212187953.1">
    <property type="nucleotide sequence ID" value="NZ_JAGTAR010000001.1"/>
</dbReference>
<dbReference type="GO" id="GO:0005829">
    <property type="term" value="C:cytosol"/>
    <property type="evidence" value="ECO:0007669"/>
    <property type="project" value="TreeGrafter"/>
</dbReference>
<gene>
    <name evidence="2" type="ORF">KDU71_00615</name>
</gene>
<dbReference type="PANTHER" id="PTHR37419">
    <property type="entry name" value="SERINE/THREONINE-PROTEIN KINASE TOXIN HIPA"/>
    <property type="match status" value="1"/>
</dbReference>
<protein>
    <submittedName>
        <fullName evidence="2">HipA N-terminal domain-containing protein</fullName>
    </submittedName>
</protein>
<dbReference type="Proteomes" id="UP000679220">
    <property type="component" value="Unassembled WGS sequence"/>
</dbReference>
<proteinExistence type="predicted"/>
<organism evidence="2 3">
    <name type="scientific">Carboxylicivirga sediminis</name>
    <dbReference type="NCBI Taxonomy" id="2006564"/>
    <lineage>
        <taxon>Bacteria</taxon>
        <taxon>Pseudomonadati</taxon>
        <taxon>Bacteroidota</taxon>
        <taxon>Bacteroidia</taxon>
        <taxon>Marinilabiliales</taxon>
        <taxon>Marinilabiliaceae</taxon>
        <taxon>Carboxylicivirga</taxon>
    </lineage>
</organism>
<evidence type="ECO:0000313" key="2">
    <source>
        <dbReference type="EMBL" id="MBR8534047.1"/>
    </source>
</evidence>
<evidence type="ECO:0000313" key="3">
    <source>
        <dbReference type="Proteomes" id="UP000679220"/>
    </source>
</evidence>
<dbReference type="NCBIfam" id="TIGR03071">
    <property type="entry name" value="couple_hipA"/>
    <property type="match status" value="1"/>
</dbReference>
<dbReference type="Pfam" id="PF13657">
    <property type="entry name" value="Couple_hipA"/>
    <property type="match status" value="1"/>
</dbReference>
<evidence type="ECO:0000259" key="1">
    <source>
        <dbReference type="Pfam" id="PF13657"/>
    </source>
</evidence>
<sequence>MRQAKVLYKNEEAGLLTQLDNGTFVFRYHDAWFNATDKPPISLTLPKNQQEYQSEYLFPFFYNMLPEGTNKQIVCHAMRIDKEDHFGLLLTTASYDTIGAVRIIKENS</sequence>
<reference evidence="2" key="1">
    <citation type="journal article" date="2018" name="Int. J. Syst. Evol. Microbiol.">
        <title>Carboxylicivirga sediminis sp. nov., isolated from coastal sediment.</title>
        <authorList>
            <person name="Wang F.Q."/>
            <person name="Ren L.H."/>
            <person name="Zou R.J."/>
            <person name="Sun Y.Z."/>
            <person name="Liu X.J."/>
            <person name="Jiang F."/>
            <person name="Liu L.J."/>
        </authorList>
    </citation>
    <scope>NUCLEOTIDE SEQUENCE</scope>
    <source>
        <strain evidence="2">JR1</strain>
    </source>
</reference>
<dbReference type="EMBL" id="JAGTAR010000001">
    <property type="protein sequence ID" value="MBR8534047.1"/>
    <property type="molecule type" value="Genomic_DNA"/>
</dbReference>
<dbReference type="GO" id="GO:0004674">
    <property type="term" value="F:protein serine/threonine kinase activity"/>
    <property type="evidence" value="ECO:0007669"/>
    <property type="project" value="TreeGrafter"/>
</dbReference>
<accession>A0A941EZK5</accession>
<dbReference type="AlphaFoldDB" id="A0A941EZK5"/>
<feature type="domain" description="HipA N-terminal subdomain 1" evidence="1">
    <location>
        <begin position="5"/>
        <end position="103"/>
    </location>
</feature>
<comment type="caution">
    <text evidence="2">The sequence shown here is derived from an EMBL/GenBank/DDBJ whole genome shotgun (WGS) entry which is preliminary data.</text>
</comment>
<dbReference type="InterPro" id="IPR052028">
    <property type="entry name" value="HipA_Ser/Thr_kinase"/>
</dbReference>